<dbReference type="InterPro" id="IPR050639">
    <property type="entry name" value="SSR_resolvase"/>
</dbReference>
<evidence type="ECO:0000313" key="3">
    <source>
        <dbReference type="Proteomes" id="UP001275315"/>
    </source>
</evidence>
<dbReference type="Gene3D" id="3.90.1750.20">
    <property type="entry name" value="Putative Large Serine Recombinase, Chain B, Domain 2"/>
    <property type="match status" value="1"/>
</dbReference>
<dbReference type="Gene3D" id="3.40.50.1390">
    <property type="entry name" value="Resolvase, N-terminal catalytic domain"/>
    <property type="match status" value="1"/>
</dbReference>
<dbReference type="PANTHER" id="PTHR30461:SF23">
    <property type="entry name" value="DNA RECOMBINASE-RELATED"/>
    <property type="match status" value="1"/>
</dbReference>
<dbReference type="InterPro" id="IPR038109">
    <property type="entry name" value="DNA_bind_recomb_sf"/>
</dbReference>
<gene>
    <name evidence="2" type="ORF">RWD45_00305</name>
</gene>
<dbReference type="RefSeq" id="WP_320378198.1">
    <property type="nucleotide sequence ID" value="NZ_JAWDIQ010000001.1"/>
</dbReference>
<dbReference type="PROSITE" id="PS51736">
    <property type="entry name" value="RECOMBINASES_3"/>
    <property type="match status" value="1"/>
</dbReference>
<name>A0ABU5CLX3_9BACI</name>
<dbReference type="SMART" id="SM00857">
    <property type="entry name" value="Resolvase"/>
    <property type="match status" value="1"/>
</dbReference>
<evidence type="ECO:0000259" key="1">
    <source>
        <dbReference type="PROSITE" id="PS51736"/>
    </source>
</evidence>
<accession>A0ABU5CLX3</accession>
<dbReference type="SUPFAM" id="SSF53041">
    <property type="entry name" value="Resolvase-like"/>
    <property type="match status" value="1"/>
</dbReference>
<dbReference type="InterPro" id="IPR036162">
    <property type="entry name" value="Resolvase-like_N_sf"/>
</dbReference>
<evidence type="ECO:0000313" key="2">
    <source>
        <dbReference type="EMBL" id="MDY0407362.1"/>
    </source>
</evidence>
<feature type="domain" description="Resolvase/invertase-type recombinase catalytic" evidence="1">
    <location>
        <begin position="20"/>
        <end position="168"/>
    </location>
</feature>
<dbReference type="Proteomes" id="UP001275315">
    <property type="component" value="Unassembled WGS sequence"/>
</dbReference>
<keyword evidence="3" id="KW-1185">Reference proteome</keyword>
<dbReference type="EMBL" id="JAWDIQ010000001">
    <property type="protein sequence ID" value="MDY0407362.1"/>
    <property type="molecule type" value="Genomic_DNA"/>
</dbReference>
<dbReference type="Pfam" id="PF00239">
    <property type="entry name" value="Resolvase"/>
    <property type="match status" value="1"/>
</dbReference>
<organism evidence="2 3">
    <name type="scientific">Paracerasibacillus soli</name>
    <dbReference type="NCBI Taxonomy" id="480284"/>
    <lineage>
        <taxon>Bacteria</taxon>
        <taxon>Bacillati</taxon>
        <taxon>Bacillota</taxon>
        <taxon>Bacilli</taxon>
        <taxon>Bacillales</taxon>
        <taxon>Bacillaceae</taxon>
        <taxon>Paracerasibacillus</taxon>
    </lineage>
</organism>
<comment type="caution">
    <text evidence="2">The sequence shown here is derived from an EMBL/GenBank/DDBJ whole genome shotgun (WGS) entry which is preliminary data.</text>
</comment>
<sequence length="215" mass="24802">MRKITTLDVATSSIGKPKQKVAAYIRVSTSNEDQLISLETQRRHYKTLIEKNDEWQLVDIYSDEGITGTKKDRRPELLRLISDCEKGKIDFILTKSISRFARNTIDCLELVRKLMDLDVHIYFEKENINTNSMESELMLSILSSLAENESVSLSENSKWSIRQRFKRGTYKLSYPPYGYHYIDEQVVVNEEQAKVVKRIFNSVLKGVEQSGLPGS</sequence>
<dbReference type="CDD" id="cd00338">
    <property type="entry name" value="Ser_Recombinase"/>
    <property type="match status" value="1"/>
</dbReference>
<protein>
    <submittedName>
        <fullName evidence="2">Recombinase family protein</fullName>
    </submittedName>
</protein>
<proteinExistence type="predicted"/>
<reference evidence="2 3" key="1">
    <citation type="submission" date="2023-10" db="EMBL/GenBank/DDBJ databases">
        <title>Virgibacillus soli CC-YMP-6 genome.</title>
        <authorList>
            <person name="Miliotis G."/>
            <person name="Sengupta P."/>
            <person name="Hameed A."/>
            <person name="Chuvochina M."/>
            <person name="Mcdonagh F."/>
            <person name="Simpson A.C."/>
            <person name="Singh N.K."/>
            <person name="Rekha P.D."/>
            <person name="Raman K."/>
            <person name="Hugenholtz P."/>
            <person name="Venkateswaran K."/>
        </authorList>
    </citation>
    <scope>NUCLEOTIDE SEQUENCE [LARGE SCALE GENOMIC DNA]</scope>
    <source>
        <strain evidence="2 3">CC-YMP-6</strain>
    </source>
</reference>
<dbReference type="InterPro" id="IPR006119">
    <property type="entry name" value="Resolv_N"/>
</dbReference>
<dbReference type="PANTHER" id="PTHR30461">
    <property type="entry name" value="DNA-INVERTASE FROM LAMBDOID PROPHAGE"/>
    <property type="match status" value="1"/>
</dbReference>